<dbReference type="PROSITE" id="PS50174">
    <property type="entry name" value="G_PATCH"/>
    <property type="match status" value="1"/>
</dbReference>
<dbReference type="Proteomes" id="UP000278807">
    <property type="component" value="Unassembled WGS sequence"/>
</dbReference>
<gene>
    <name evidence="3" type="ORF">HNAJ_LOCUS3076</name>
</gene>
<dbReference type="InterPro" id="IPR000467">
    <property type="entry name" value="G_patch_dom"/>
</dbReference>
<evidence type="ECO:0000313" key="4">
    <source>
        <dbReference type="Proteomes" id="UP000278807"/>
    </source>
</evidence>
<evidence type="ECO:0000313" key="5">
    <source>
        <dbReference type="WBParaSite" id="HNAJ_0000307701-mRNA-1"/>
    </source>
</evidence>
<feature type="region of interest" description="Disordered" evidence="1">
    <location>
        <begin position="337"/>
        <end position="387"/>
    </location>
</feature>
<dbReference type="AlphaFoldDB" id="A0A0R3T7N9"/>
<dbReference type="EMBL" id="UZAE01001691">
    <property type="protein sequence ID" value="VDN98935.1"/>
    <property type="molecule type" value="Genomic_DNA"/>
</dbReference>
<dbReference type="GO" id="GO:0039536">
    <property type="term" value="P:negative regulation of RIG-I signaling pathway"/>
    <property type="evidence" value="ECO:0007669"/>
    <property type="project" value="InterPro"/>
</dbReference>
<dbReference type="STRING" id="102285.A0A0R3T7N9"/>
<dbReference type="PANTHER" id="PTHR14390">
    <property type="entry name" value="G PATCH DOMAIN CONTAINING PROTEIN 3"/>
    <property type="match status" value="1"/>
</dbReference>
<dbReference type="WBParaSite" id="HNAJ_0000307701-mRNA-1">
    <property type="protein sequence ID" value="HNAJ_0000307701-mRNA-1"/>
    <property type="gene ID" value="HNAJ_0000307701"/>
</dbReference>
<reference evidence="3 4" key="2">
    <citation type="submission" date="2018-11" db="EMBL/GenBank/DDBJ databases">
        <authorList>
            <consortium name="Pathogen Informatics"/>
        </authorList>
    </citation>
    <scope>NUCLEOTIDE SEQUENCE [LARGE SCALE GENOMIC DNA]</scope>
</reference>
<feature type="domain" description="G-patch" evidence="2">
    <location>
        <begin position="352"/>
        <end position="402"/>
    </location>
</feature>
<feature type="compositionally biased region" description="Basic residues" evidence="1">
    <location>
        <begin position="361"/>
        <end position="378"/>
    </location>
</feature>
<dbReference type="InterPro" id="IPR040341">
    <property type="entry name" value="GPATCH3"/>
</dbReference>
<dbReference type="PANTHER" id="PTHR14390:SF2">
    <property type="entry name" value="G PATCH DOMAIN-CONTAINING PROTEIN 3"/>
    <property type="match status" value="1"/>
</dbReference>
<keyword evidence="4" id="KW-1185">Reference proteome</keyword>
<dbReference type="OrthoDB" id="5842926at2759"/>
<sequence length="452" mass="51692">MNLSEYSVFLITDIPSRLKTADLRRVFSQHIEAGLFGCFHYRHRPVSSRIPLLSCNRLDVKTLLCILKQHRTTKALSCTALISIKPERVEWLLSSFEDTWCTDDQCGNYPICKFFPVTYDSSDLHSLKKLCEFNPPSWLPRGNVGTPTSHFFSLIKSCQLSPALIKNLKLNFPLSRINRKYGNVPYEYNDHDTYDITGSQFYDDQSDILVKSCEIKTKSGLILSNPVQEDEVSEEWDRFESLHDDPYNVDRTTNHSLKYENKIELKWEKGGSGLVFYTDEQFWRERESVRKDEFFNEPASFDWDVNMQHYSDDDEGLAYAGPGGPDLDRKQIEDMLSSDSADDGAHKSKPSLSPYGERIMRKQGWRRGLRLGHPKRKGLLNPLTSEDGITSRNRSGFGFVIPSIRPRLKRTLNLPGNSSHNQANRVIINTPSNSVHVGVKFKSGGIINNPKT</sequence>
<evidence type="ECO:0000256" key="1">
    <source>
        <dbReference type="SAM" id="MobiDB-lite"/>
    </source>
</evidence>
<evidence type="ECO:0000313" key="3">
    <source>
        <dbReference type="EMBL" id="VDN98935.1"/>
    </source>
</evidence>
<reference evidence="5" key="1">
    <citation type="submission" date="2017-02" db="UniProtKB">
        <authorList>
            <consortium name="WormBaseParasite"/>
        </authorList>
    </citation>
    <scope>IDENTIFICATION</scope>
</reference>
<dbReference type="GO" id="GO:0032480">
    <property type="term" value="P:negative regulation of type I interferon production"/>
    <property type="evidence" value="ECO:0007669"/>
    <property type="project" value="InterPro"/>
</dbReference>
<name>A0A0R3T7N9_RODNA</name>
<organism evidence="5">
    <name type="scientific">Rodentolepis nana</name>
    <name type="common">Dwarf tapeworm</name>
    <name type="synonym">Hymenolepis nana</name>
    <dbReference type="NCBI Taxonomy" id="102285"/>
    <lineage>
        <taxon>Eukaryota</taxon>
        <taxon>Metazoa</taxon>
        <taxon>Spiralia</taxon>
        <taxon>Lophotrochozoa</taxon>
        <taxon>Platyhelminthes</taxon>
        <taxon>Cestoda</taxon>
        <taxon>Eucestoda</taxon>
        <taxon>Cyclophyllidea</taxon>
        <taxon>Hymenolepididae</taxon>
        <taxon>Rodentolepis</taxon>
    </lineage>
</organism>
<evidence type="ECO:0000259" key="2">
    <source>
        <dbReference type="PROSITE" id="PS50174"/>
    </source>
</evidence>
<accession>A0A0R3T7N9</accession>
<protein>
    <submittedName>
        <fullName evidence="5">G-patch domain-containing protein</fullName>
    </submittedName>
</protein>
<dbReference type="GO" id="GO:0045893">
    <property type="term" value="P:positive regulation of DNA-templated transcription"/>
    <property type="evidence" value="ECO:0007669"/>
    <property type="project" value="TreeGrafter"/>
</dbReference>
<dbReference type="GO" id="GO:0003676">
    <property type="term" value="F:nucleic acid binding"/>
    <property type="evidence" value="ECO:0007669"/>
    <property type="project" value="InterPro"/>
</dbReference>
<proteinExistence type="predicted"/>